<comment type="caution">
    <text evidence="1">The sequence shown here is derived from an EMBL/GenBank/DDBJ whole genome shotgun (WGS) entry which is preliminary data.</text>
</comment>
<keyword evidence="2" id="KW-1185">Reference proteome</keyword>
<dbReference type="Gene3D" id="3.40.50.300">
    <property type="entry name" value="P-loop containing nucleotide triphosphate hydrolases"/>
    <property type="match status" value="1"/>
</dbReference>
<reference evidence="1" key="1">
    <citation type="journal article" date="2014" name="Int. J. Syst. Evol. Microbiol.">
        <title>Complete genome sequence of Corynebacterium casei LMG S-19264T (=DSM 44701T), isolated from a smear-ripened cheese.</title>
        <authorList>
            <consortium name="US DOE Joint Genome Institute (JGI-PGF)"/>
            <person name="Walter F."/>
            <person name="Albersmeier A."/>
            <person name="Kalinowski J."/>
            <person name="Ruckert C."/>
        </authorList>
    </citation>
    <scope>NUCLEOTIDE SEQUENCE</scope>
    <source>
        <strain evidence="1">CGMCC 1.15880</strain>
    </source>
</reference>
<dbReference type="InterPro" id="IPR027417">
    <property type="entry name" value="P-loop_NTPase"/>
</dbReference>
<name>A0A916QS22_9RHOB</name>
<dbReference type="Proteomes" id="UP000628017">
    <property type="component" value="Unassembled WGS sequence"/>
</dbReference>
<proteinExistence type="predicted"/>
<accession>A0A916QS22</accession>
<evidence type="ECO:0000313" key="1">
    <source>
        <dbReference type="EMBL" id="GGA06469.1"/>
    </source>
</evidence>
<protein>
    <recommendedName>
        <fullName evidence="3">Sulfotransferase domain-containing protein</fullName>
    </recommendedName>
</protein>
<dbReference type="AlphaFoldDB" id="A0A916QS22"/>
<dbReference type="RefSeq" id="WP_188670189.1">
    <property type="nucleotide sequence ID" value="NZ_BMKA01000001.1"/>
</dbReference>
<sequence>MTCLFTKIYGERNTGATYLSKLVNKNFATDLLRGDFGVDKRVMRLVLQQYKPKLRPAEANRLQDKYHERILYSDFGLKHAAPPVDVIRAAPHAQDTLFLLITKHPVFFLSSLHNRPENPLWTHDDMGFDQFLTTPWPLSERDNLGDKPLESPIELWNRKMRGYVDLMETAENVIHIRYEDLLSDFNDTLNRIAEYIPATSNGYTNIRRSIKASDNLRFEDYARRYKYHKLKADYKKRDLEFIYRKVDGDVMAALDYRTVI</sequence>
<dbReference type="EMBL" id="BMKA01000001">
    <property type="protein sequence ID" value="GGA06469.1"/>
    <property type="molecule type" value="Genomic_DNA"/>
</dbReference>
<evidence type="ECO:0000313" key="2">
    <source>
        <dbReference type="Proteomes" id="UP000628017"/>
    </source>
</evidence>
<reference evidence="1" key="2">
    <citation type="submission" date="2020-09" db="EMBL/GenBank/DDBJ databases">
        <authorList>
            <person name="Sun Q."/>
            <person name="Zhou Y."/>
        </authorList>
    </citation>
    <scope>NUCLEOTIDE SEQUENCE</scope>
    <source>
        <strain evidence="1">CGMCC 1.15880</strain>
    </source>
</reference>
<dbReference type="SUPFAM" id="SSF52540">
    <property type="entry name" value="P-loop containing nucleoside triphosphate hydrolases"/>
    <property type="match status" value="1"/>
</dbReference>
<organism evidence="1 2">
    <name type="scientific">Neptunicoccus cionae</name>
    <dbReference type="NCBI Taxonomy" id="2035344"/>
    <lineage>
        <taxon>Bacteria</taxon>
        <taxon>Pseudomonadati</taxon>
        <taxon>Pseudomonadota</taxon>
        <taxon>Alphaproteobacteria</taxon>
        <taxon>Rhodobacterales</taxon>
        <taxon>Paracoccaceae</taxon>
        <taxon>Neptunicoccus</taxon>
    </lineage>
</organism>
<evidence type="ECO:0008006" key="3">
    <source>
        <dbReference type="Google" id="ProtNLM"/>
    </source>
</evidence>
<gene>
    <name evidence="1" type="ORF">GCM10011498_02730</name>
</gene>